<evidence type="ECO:0000313" key="2">
    <source>
        <dbReference type="Proteomes" id="UP001172386"/>
    </source>
</evidence>
<dbReference type="EMBL" id="JAPDRQ010000075">
    <property type="protein sequence ID" value="KAJ9656626.1"/>
    <property type="molecule type" value="Genomic_DNA"/>
</dbReference>
<keyword evidence="2" id="KW-1185">Reference proteome</keyword>
<comment type="caution">
    <text evidence="1">The sequence shown here is derived from an EMBL/GenBank/DDBJ whole genome shotgun (WGS) entry which is preliminary data.</text>
</comment>
<name>A0ACC3A7J3_9EURO</name>
<organism evidence="1 2">
    <name type="scientific">Neophaeococcomyces mojaviensis</name>
    <dbReference type="NCBI Taxonomy" id="3383035"/>
    <lineage>
        <taxon>Eukaryota</taxon>
        <taxon>Fungi</taxon>
        <taxon>Dikarya</taxon>
        <taxon>Ascomycota</taxon>
        <taxon>Pezizomycotina</taxon>
        <taxon>Eurotiomycetes</taxon>
        <taxon>Chaetothyriomycetidae</taxon>
        <taxon>Chaetothyriales</taxon>
        <taxon>Chaetothyriales incertae sedis</taxon>
        <taxon>Neophaeococcomyces</taxon>
    </lineage>
</organism>
<protein>
    <submittedName>
        <fullName evidence="1">Uncharacterized protein</fullName>
    </submittedName>
</protein>
<dbReference type="Proteomes" id="UP001172386">
    <property type="component" value="Unassembled WGS sequence"/>
</dbReference>
<gene>
    <name evidence="1" type="ORF">H2198_004860</name>
</gene>
<evidence type="ECO:0000313" key="1">
    <source>
        <dbReference type="EMBL" id="KAJ9656626.1"/>
    </source>
</evidence>
<sequence>MRYTTIFAAVAASSNLVLGQSVEFFYTDTVDLCSIDGASIPATDQTTHGGVCAYRQDVARVYACPAPDPTCWTYYETCVNGGSTGQTVCNRNNAVWCCNSVAGETCTTTQGQINVCISNFTSPNSGVSVDQANQKYLSALGVSNVTATSQTVDPSPFSTRIFSNTVTSTTSSSTSSAGPSTLSSSGAASTSDTGLLPTSTSSPSATAASSSGSGISGGAIAGIVIGAIVAIAIIGAGFFLLGRRNKNKQRASHLPIASEMGTSASQYNGPGGGAYDNGKRTKQGSYNSQTNLNNTSELGSEGHGRVEMATSMNEPPVRHEMA</sequence>
<reference evidence="1" key="1">
    <citation type="submission" date="2022-10" db="EMBL/GenBank/DDBJ databases">
        <title>Culturing micro-colonial fungi from biological soil crusts in the Mojave desert and describing Neophaeococcomyces mojavensis, and introducing the new genera and species Taxawa tesnikishii.</title>
        <authorList>
            <person name="Kurbessoian T."/>
            <person name="Stajich J.E."/>
        </authorList>
    </citation>
    <scope>NUCLEOTIDE SEQUENCE</scope>
    <source>
        <strain evidence="1">JES_112</strain>
    </source>
</reference>
<proteinExistence type="predicted"/>
<accession>A0ACC3A7J3</accession>